<protein>
    <submittedName>
        <fullName evidence="5">Sulfotransferase</fullName>
    </submittedName>
</protein>
<keyword evidence="3" id="KW-1133">Transmembrane helix</keyword>
<reference evidence="5 6" key="1">
    <citation type="submission" date="2024-03" db="EMBL/GenBank/DDBJ databases">
        <title>Aureococcus anophagefferens CCMP1851 and Kratosvirus quantuckense: Draft genome of a second virus-susceptible host strain in the model system.</title>
        <authorList>
            <person name="Chase E."/>
            <person name="Truchon A.R."/>
            <person name="Schepens W."/>
            <person name="Wilhelm S.W."/>
        </authorList>
    </citation>
    <scope>NUCLEOTIDE SEQUENCE [LARGE SCALE GENOMIC DNA]</scope>
    <source>
        <strain evidence="5 6">CCMP1851</strain>
    </source>
</reference>
<keyword evidence="1" id="KW-0175">Coiled coil</keyword>
<name>A0ABR1GFS5_AURAN</name>
<organism evidence="5 6">
    <name type="scientific">Aureococcus anophagefferens</name>
    <name type="common">Harmful bloom alga</name>
    <dbReference type="NCBI Taxonomy" id="44056"/>
    <lineage>
        <taxon>Eukaryota</taxon>
        <taxon>Sar</taxon>
        <taxon>Stramenopiles</taxon>
        <taxon>Ochrophyta</taxon>
        <taxon>Pelagophyceae</taxon>
        <taxon>Pelagomonadales</taxon>
        <taxon>Pelagomonadaceae</taxon>
        <taxon>Aureococcus</taxon>
    </lineage>
</organism>
<dbReference type="SUPFAM" id="SSF57184">
    <property type="entry name" value="Growth factor receptor domain"/>
    <property type="match status" value="1"/>
</dbReference>
<evidence type="ECO:0000256" key="1">
    <source>
        <dbReference type="SAM" id="Coils"/>
    </source>
</evidence>
<proteinExistence type="predicted"/>
<keyword evidence="3" id="KW-0472">Membrane</keyword>
<feature type="coiled-coil region" evidence="1">
    <location>
        <begin position="841"/>
        <end position="875"/>
    </location>
</feature>
<dbReference type="InterPro" id="IPR009030">
    <property type="entry name" value="Growth_fac_rcpt_cys_sf"/>
</dbReference>
<accession>A0ABR1GFS5</accession>
<comment type="caution">
    <text evidence="5">The sequence shown here is derived from an EMBL/GenBank/DDBJ whole genome shotgun (WGS) entry which is preliminary data.</text>
</comment>
<feature type="transmembrane region" description="Helical" evidence="3">
    <location>
        <begin position="487"/>
        <end position="510"/>
    </location>
</feature>
<evidence type="ECO:0000256" key="3">
    <source>
        <dbReference type="SAM" id="Phobius"/>
    </source>
</evidence>
<evidence type="ECO:0000313" key="5">
    <source>
        <dbReference type="EMBL" id="KAK7254641.1"/>
    </source>
</evidence>
<keyword evidence="3" id="KW-0812">Transmembrane</keyword>
<keyword evidence="4" id="KW-0732">Signal</keyword>
<feature type="chain" id="PRO_5046616489" evidence="4">
    <location>
        <begin position="20"/>
        <end position="962"/>
    </location>
</feature>
<dbReference type="EMBL" id="JBBJCI010000023">
    <property type="protein sequence ID" value="KAK7254641.1"/>
    <property type="molecule type" value="Genomic_DNA"/>
</dbReference>
<keyword evidence="6" id="KW-1185">Reference proteome</keyword>
<dbReference type="PANTHER" id="PTHR11319:SF35">
    <property type="entry name" value="OUTER MEMBRANE PROTEIN PMPC-RELATED"/>
    <property type="match status" value="1"/>
</dbReference>
<dbReference type="Proteomes" id="UP001363151">
    <property type="component" value="Unassembled WGS sequence"/>
</dbReference>
<evidence type="ECO:0000256" key="4">
    <source>
        <dbReference type="SAM" id="SignalP"/>
    </source>
</evidence>
<feature type="transmembrane region" description="Helical" evidence="3">
    <location>
        <begin position="766"/>
        <end position="787"/>
    </location>
</feature>
<dbReference type="PANTHER" id="PTHR11319">
    <property type="entry name" value="G PROTEIN-COUPLED RECEPTOR-RELATED"/>
    <property type="match status" value="1"/>
</dbReference>
<evidence type="ECO:0000313" key="6">
    <source>
        <dbReference type="Proteomes" id="UP001363151"/>
    </source>
</evidence>
<feature type="transmembrane region" description="Helical" evidence="3">
    <location>
        <begin position="637"/>
        <end position="660"/>
    </location>
</feature>
<feature type="region of interest" description="Disordered" evidence="2">
    <location>
        <begin position="894"/>
        <end position="917"/>
    </location>
</feature>
<feature type="transmembrane region" description="Helical" evidence="3">
    <location>
        <begin position="807"/>
        <end position="840"/>
    </location>
</feature>
<evidence type="ECO:0000256" key="2">
    <source>
        <dbReference type="SAM" id="MobiDB-lite"/>
    </source>
</evidence>
<feature type="signal peptide" evidence="4">
    <location>
        <begin position="1"/>
        <end position="19"/>
    </location>
</feature>
<gene>
    <name evidence="5" type="ORF">SO694_00010352</name>
</gene>
<feature type="transmembrane region" description="Helical" evidence="3">
    <location>
        <begin position="534"/>
        <end position="553"/>
    </location>
</feature>
<sequence>MRALLFAVLLAARLRAAACFGYESIYARIIEEQVLVKFTEHVTMAGTMMTAFSTGWLYNGTVVLDDVRALVYTQALAASDDVYFVWTGHPSGAFVGYYNKGFLAAANGSRALGWVGDENFTCPAYGVDGICRAYYAIDAARGTPLDQFDGIGYDPRLRAWYYEMADAYDGYTSASAWSGIYRDATLSATQHFPEDLNTSVPSNDHAMGLCSSLLGLDGAFLGVGCTAILLGSLDDAFRLAFADVDPASVLAYIREASSGYVVVASVPNATQLHAPSTTLNSASEVLFYEALSHPNDLIRTSAAHLEATGSWNRTGGPFDHAGLYYDVAAITDNGLDWNLVTLQRQSCPEGYYTSLAPGDYGSCQACQAPTTTADNNNDTYCPLCAVGYYRDGGGLCGGCAACPATGFVCDAVTVTLETLPLDAGYMRLHDESTEALACLGGKTACPAEAGRVGCDGGHFEAFSPYCSVCEPGYYLDATRCAPCGRGLGVRAGVGFALAAVVVLLVARYLATAGSSRAQSAKLVRRERLYNKLKSKWRIVFVSFQIVYSLPNLLNGVRFPRLMRVQFEALHVLTLDAATWQDVKVATATATVVVTYFVLPSVTLKILQIFDCEVLDDAGGKQAFLFADYSVRCGGFDYFVYTIYAILAVFVWPVGVPLLYFTLLHRHKHEINPSVVVAAPSDAGSARARSVHAVYGRASASAEALASEERLARQLEIRSANGNIRHLGLLYTPYEPHMWWWEIAEIARRLLSTSFLLVVSRGAVGRLFFGIMISLASTKLLAVFEPYISDSDDNLAEMLQWLVTVNLLASLGIVVGHGSAALAVASMSLQVVALGAAFALIKNDITRERKVFEEAMEELRKDIDEYKSALEATAGDYTSTLASSLRGAALLREAPRAPPTDEADAAAVEAPAPPATREPYLHVDMDECAADTEWTGGDPADVIGATPADGGHVDGGGCGCAEI</sequence>